<gene>
    <name evidence="1" type="ORF">ACFSUF_04990</name>
</gene>
<name>A0ABW5PA31_9BACL</name>
<keyword evidence="2" id="KW-1185">Reference proteome</keyword>
<evidence type="ECO:0000313" key="2">
    <source>
        <dbReference type="Proteomes" id="UP001597541"/>
    </source>
</evidence>
<proteinExistence type="predicted"/>
<dbReference type="InterPro" id="IPR036388">
    <property type="entry name" value="WH-like_DNA-bd_sf"/>
</dbReference>
<dbReference type="GO" id="GO:0003677">
    <property type="term" value="F:DNA binding"/>
    <property type="evidence" value="ECO:0007669"/>
    <property type="project" value="UniProtKB-KW"/>
</dbReference>
<comment type="caution">
    <text evidence="1">The sequence shown here is derived from an EMBL/GenBank/DDBJ whole genome shotgun (WGS) entry which is preliminary data.</text>
</comment>
<dbReference type="InterPro" id="IPR036390">
    <property type="entry name" value="WH_DNA-bd_sf"/>
</dbReference>
<keyword evidence="1" id="KW-0238">DNA-binding</keyword>
<dbReference type="Gene3D" id="1.10.10.10">
    <property type="entry name" value="Winged helix-like DNA-binding domain superfamily/Winged helix DNA-binding domain"/>
    <property type="match status" value="1"/>
</dbReference>
<organism evidence="1 2">
    <name type="scientific">Paenibacillus gansuensis</name>
    <dbReference type="NCBI Taxonomy" id="306542"/>
    <lineage>
        <taxon>Bacteria</taxon>
        <taxon>Bacillati</taxon>
        <taxon>Bacillota</taxon>
        <taxon>Bacilli</taxon>
        <taxon>Bacillales</taxon>
        <taxon>Paenibacillaceae</taxon>
        <taxon>Paenibacillus</taxon>
    </lineage>
</organism>
<dbReference type="SUPFAM" id="SSF46785">
    <property type="entry name" value="Winged helix' DNA-binding domain"/>
    <property type="match status" value="1"/>
</dbReference>
<dbReference type="Proteomes" id="UP001597541">
    <property type="component" value="Unassembled WGS sequence"/>
</dbReference>
<dbReference type="EMBL" id="JBHUME010000005">
    <property type="protein sequence ID" value="MFD2611776.1"/>
    <property type="molecule type" value="Genomic_DNA"/>
</dbReference>
<dbReference type="RefSeq" id="WP_377600746.1">
    <property type="nucleotide sequence ID" value="NZ_JBHUME010000005.1"/>
</dbReference>
<reference evidence="2" key="1">
    <citation type="journal article" date="2019" name="Int. J. Syst. Evol. Microbiol.">
        <title>The Global Catalogue of Microorganisms (GCM) 10K type strain sequencing project: providing services to taxonomists for standard genome sequencing and annotation.</title>
        <authorList>
            <consortium name="The Broad Institute Genomics Platform"/>
            <consortium name="The Broad Institute Genome Sequencing Center for Infectious Disease"/>
            <person name="Wu L."/>
            <person name="Ma J."/>
        </authorList>
    </citation>
    <scope>NUCLEOTIDE SEQUENCE [LARGE SCALE GENOMIC DNA]</scope>
    <source>
        <strain evidence="2">KCTC 3950</strain>
    </source>
</reference>
<dbReference type="Gene3D" id="3.40.960.10">
    <property type="entry name" value="VSR Endonuclease"/>
    <property type="match status" value="1"/>
</dbReference>
<evidence type="ECO:0000313" key="1">
    <source>
        <dbReference type="EMBL" id="MFD2611776.1"/>
    </source>
</evidence>
<protein>
    <submittedName>
        <fullName evidence="1">DNA-binding response regulator</fullName>
    </submittedName>
</protein>
<sequence>MRRGAETPVRGTWIRRKGVSEAGLVAGCGALRQLHAEYEVADFRDGSRFLDFAYLRGPHRICIEIDGFGPHVRNIDRQRFADGLNRQNQLVLDGWKVFRISYDDIKERPRQCQQFLQQWLGTFFGAGGGSGVEDYQFSLKEKEVLRYVSVSGKYRLTTKEISDLLGLSPKSVRKILKALTAKQVLNRLLPGRRRVHAYLLNPSFLERWRKSML</sequence>
<accession>A0ABW5PA31</accession>